<feature type="region of interest" description="Disordered" evidence="1">
    <location>
        <begin position="120"/>
        <end position="150"/>
    </location>
</feature>
<reference evidence="3 4" key="1">
    <citation type="submission" date="2020-08" db="EMBL/GenBank/DDBJ databases">
        <title>Functional genomics of gut bacteria from endangered species of beetles.</title>
        <authorList>
            <person name="Carlos-Shanley C."/>
        </authorList>
    </citation>
    <scope>NUCLEOTIDE SEQUENCE [LARGE SCALE GENOMIC DNA]</scope>
    <source>
        <strain evidence="3 4">S00070</strain>
    </source>
</reference>
<name>A0A841EJ34_9BACT</name>
<feature type="chain" id="PRO_5032582960" evidence="2">
    <location>
        <begin position="21"/>
        <end position="150"/>
    </location>
</feature>
<dbReference type="RefSeq" id="WP_184130830.1">
    <property type="nucleotide sequence ID" value="NZ_JACHKT010000004.1"/>
</dbReference>
<dbReference type="AlphaFoldDB" id="A0A841EJ34"/>
<dbReference type="Proteomes" id="UP000524404">
    <property type="component" value="Unassembled WGS sequence"/>
</dbReference>
<keyword evidence="4" id="KW-1185">Reference proteome</keyword>
<feature type="compositionally biased region" description="Basic residues" evidence="1">
    <location>
        <begin position="126"/>
        <end position="150"/>
    </location>
</feature>
<sequence>MKQSFFALMALLTISLSACTETKKIAELQDQIRRQESQITKERQENSELSSFRFSLESQFKKKNEEYLKCQEDSKETFEALSLKYNRLLDDYTKLQTSYKSLNEAYETSKENAASVIMELEEKTRQKPVRVAKSTKKTKTRARSKKRRRR</sequence>
<keyword evidence="2" id="KW-0732">Signal</keyword>
<organism evidence="3 4">
    <name type="scientific">Arcicella rosea</name>
    <dbReference type="NCBI Taxonomy" id="502909"/>
    <lineage>
        <taxon>Bacteria</taxon>
        <taxon>Pseudomonadati</taxon>
        <taxon>Bacteroidota</taxon>
        <taxon>Cytophagia</taxon>
        <taxon>Cytophagales</taxon>
        <taxon>Flectobacillaceae</taxon>
        <taxon>Arcicella</taxon>
    </lineage>
</organism>
<feature type="signal peptide" evidence="2">
    <location>
        <begin position="1"/>
        <end position="20"/>
    </location>
</feature>
<comment type="caution">
    <text evidence="3">The sequence shown here is derived from an EMBL/GenBank/DDBJ whole genome shotgun (WGS) entry which is preliminary data.</text>
</comment>
<evidence type="ECO:0000313" key="4">
    <source>
        <dbReference type="Proteomes" id="UP000524404"/>
    </source>
</evidence>
<protein>
    <submittedName>
        <fullName evidence="3">Putative nuclease with TOPRIM domain</fullName>
    </submittedName>
</protein>
<evidence type="ECO:0000313" key="3">
    <source>
        <dbReference type="EMBL" id="MBB6002224.1"/>
    </source>
</evidence>
<evidence type="ECO:0000256" key="2">
    <source>
        <dbReference type="SAM" id="SignalP"/>
    </source>
</evidence>
<dbReference type="EMBL" id="JACHKT010000004">
    <property type="protein sequence ID" value="MBB6002224.1"/>
    <property type="molecule type" value="Genomic_DNA"/>
</dbReference>
<proteinExistence type="predicted"/>
<evidence type="ECO:0000256" key="1">
    <source>
        <dbReference type="SAM" id="MobiDB-lite"/>
    </source>
</evidence>
<gene>
    <name evidence="3" type="ORF">HNP25_000874</name>
</gene>
<dbReference type="PROSITE" id="PS51257">
    <property type="entry name" value="PROKAR_LIPOPROTEIN"/>
    <property type="match status" value="1"/>
</dbReference>
<accession>A0A841EJ34</accession>